<dbReference type="AlphaFoldDB" id="A0A0E9RAM6"/>
<dbReference type="EMBL" id="GBXM01082423">
    <property type="protein sequence ID" value="JAH26154.1"/>
    <property type="molecule type" value="Transcribed_RNA"/>
</dbReference>
<sequence length="40" mass="4714">MDCSLLSPRFWLSVVLVKVYFGLICPQNFVPEHFWLVCIL</sequence>
<proteinExistence type="predicted"/>
<accession>A0A0E9RAM6</accession>
<reference evidence="1" key="2">
    <citation type="journal article" date="2015" name="Fish Shellfish Immunol.">
        <title>Early steps in the European eel (Anguilla anguilla)-Vibrio vulnificus interaction in the gills: Role of the RtxA13 toxin.</title>
        <authorList>
            <person name="Callol A."/>
            <person name="Pajuelo D."/>
            <person name="Ebbesson L."/>
            <person name="Teles M."/>
            <person name="MacKenzie S."/>
            <person name="Amaro C."/>
        </authorList>
    </citation>
    <scope>NUCLEOTIDE SEQUENCE</scope>
</reference>
<reference evidence="1" key="1">
    <citation type="submission" date="2014-11" db="EMBL/GenBank/DDBJ databases">
        <authorList>
            <person name="Amaro Gonzalez C."/>
        </authorList>
    </citation>
    <scope>NUCLEOTIDE SEQUENCE</scope>
</reference>
<name>A0A0E9RAM6_ANGAN</name>
<evidence type="ECO:0000313" key="1">
    <source>
        <dbReference type="EMBL" id="JAH26154.1"/>
    </source>
</evidence>
<protein>
    <submittedName>
        <fullName evidence="1">Uncharacterized protein</fullName>
    </submittedName>
</protein>
<organism evidence="1">
    <name type="scientific">Anguilla anguilla</name>
    <name type="common">European freshwater eel</name>
    <name type="synonym">Muraena anguilla</name>
    <dbReference type="NCBI Taxonomy" id="7936"/>
    <lineage>
        <taxon>Eukaryota</taxon>
        <taxon>Metazoa</taxon>
        <taxon>Chordata</taxon>
        <taxon>Craniata</taxon>
        <taxon>Vertebrata</taxon>
        <taxon>Euteleostomi</taxon>
        <taxon>Actinopterygii</taxon>
        <taxon>Neopterygii</taxon>
        <taxon>Teleostei</taxon>
        <taxon>Anguilliformes</taxon>
        <taxon>Anguillidae</taxon>
        <taxon>Anguilla</taxon>
    </lineage>
</organism>